<dbReference type="SUPFAM" id="SSF161098">
    <property type="entry name" value="MetI-like"/>
    <property type="match status" value="1"/>
</dbReference>
<feature type="transmembrane region" description="Helical" evidence="7">
    <location>
        <begin position="273"/>
        <end position="295"/>
    </location>
</feature>
<evidence type="ECO:0000256" key="6">
    <source>
        <dbReference type="ARBA" id="ARBA00023136"/>
    </source>
</evidence>
<dbReference type="EMBL" id="CP041186">
    <property type="protein sequence ID" value="QDG54443.1"/>
    <property type="molecule type" value="Genomic_DNA"/>
</dbReference>
<accession>A0A4Y6Q1L0</accession>
<gene>
    <name evidence="9" type="ORF">FIV42_27970</name>
</gene>
<dbReference type="Pfam" id="PF00528">
    <property type="entry name" value="BPD_transp_1"/>
    <property type="match status" value="1"/>
</dbReference>
<keyword evidence="6 7" id="KW-0472">Membrane</keyword>
<dbReference type="GO" id="GO:0055085">
    <property type="term" value="P:transmembrane transport"/>
    <property type="evidence" value="ECO:0007669"/>
    <property type="project" value="InterPro"/>
</dbReference>
<evidence type="ECO:0000256" key="4">
    <source>
        <dbReference type="ARBA" id="ARBA00022692"/>
    </source>
</evidence>
<feature type="transmembrane region" description="Helical" evidence="7">
    <location>
        <begin position="9"/>
        <end position="30"/>
    </location>
</feature>
<dbReference type="AlphaFoldDB" id="A0A4Y6Q1L0"/>
<evidence type="ECO:0000256" key="7">
    <source>
        <dbReference type="RuleBase" id="RU363032"/>
    </source>
</evidence>
<dbReference type="PANTHER" id="PTHR30465:SF0">
    <property type="entry name" value="OLIGOPEPTIDE TRANSPORT SYSTEM PERMEASE PROTEIN APPB"/>
    <property type="match status" value="1"/>
</dbReference>
<dbReference type="PANTHER" id="PTHR30465">
    <property type="entry name" value="INNER MEMBRANE ABC TRANSPORTER"/>
    <property type="match status" value="1"/>
</dbReference>
<evidence type="ECO:0000256" key="5">
    <source>
        <dbReference type="ARBA" id="ARBA00022989"/>
    </source>
</evidence>
<dbReference type="RefSeq" id="WP_141200887.1">
    <property type="nucleotide sequence ID" value="NZ_CP041186.1"/>
</dbReference>
<dbReference type="Gene3D" id="1.10.3720.10">
    <property type="entry name" value="MetI-like"/>
    <property type="match status" value="1"/>
</dbReference>
<name>A0A4Y6Q1L0_PERCE</name>
<feature type="transmembrane region" description="Helical" evidence="7">
    <location>
        <begin position="307"/>
        <end position="331"/>
    </location>
</feature>
<accession>A0A5B8YD02</accession>
<reference evidence="9 10" key="1">
    <citation type="submission" date="2019-06" db="EMBL/GenBank/DDBJ databases">
        <title>Persicimonas caeni gen. nov., sp. nov., a predatory bacterium isolated from solar saltern.</title>
        <authorList>
            <person name="Wang S."/>
        </authorList>
    </citation>
    <scope>NUCLEOTIDE SEQUENCE [LARGE SCALE GENOMIC DNA]</scope>
    <source>
        <strain evidence="9 10">YN101</strain>
    </source>
</reference>
<keyword evidence="2 7" id="KW-0813">Transport</keyword>
<evidence type="ECO:0000313" key="9">
    <source>
        <dbReference type="EMBL" id="QDG54443.1"/>
    </source>
</evidence>
<protein>
    <submittedName>
        <fullName evidence="9">ABC transporter permease</fullName>
    </submittedName>
</protein>
<evidence type="ECO:0000256" key="1">
    <source>
        <dbReference type="ARBA" id="ARBA00004651"/>
    </source>
</evidence>
<dbReference type="Proteomes" id="UP000315995">
    <property type="component" value="Chromosome"/>
</dbReference>
<keyword evidence="10" id="KW-1185">Reference proteome</keyword>
<dbReference type="GO" id="GO:0005886">
    <property type="term" value="C:plasma membrane"/>
    <property type="evidence" value="ECO:0007669"/>
    <property type="project" value="UniProtKB-SubCell"/>
</dbReference>
<evidence type="ECO:0000256" key="3">
    <source>
        <dbReference type="ARBA" id="ARBA00022475"/>
    </source>
</evidence>
<sequence length="499" mass="56118">MTTYIVKRILLMIPTLFIIVLVVFGVLQLAPGKPSQGQAGSTGAESAQGAEARESYRIFKEQFNFDKPVFFNFRYNIDTDEVKQRLEILADQQLPVCPDEGAKPENCISASEKPESGKVIDARDTIEDWGEYIVPHLYAIAQKSDRLDVRLLAIDQLAINAQLDLKNEFSDKQSDEDRAFNKKAYAENQKIQGWTLPADVSATQVNELLDEKWGPWLEEHAERFDYDLGEKFWITVSDTRFAKYWGNLLNFDFGISHVDKQPILPKVIEKMKVSIVLGFFSIFFAYLISVPLGVWSAYKQHTTADQVVTVVLFMLYSLPSFFTAVLLLQWFTTGNPFEWFPTGGFEGNNVDSMTTWEHVTSVAYHMVLPVFCLTYGALASLSRYARSGLLDVIRADYIRTARAKGLSEPMVIIKHAVRNGMIPILTLLGTLLPALIGGSVVLEFVFNIPGMGLYMLNSIFLKDYNAIMALTLFSAVLTLIGILLSDISYAVVDPRISFD</sequence>
<dbReference type="OrthoDB" id="9778910at2"/>
<evidence type="ECO:0000259" key="8">
    <source>
        <dbReference type="PROSITE" id="PS50928"/>
    </source>
</evidence>
<dbReference type="PROSITE" id="PS50928">
    <property type="entry name" value="ABC_TM1"/>
    <property type="match status" value="1"/>
</dbReference>
<evidence type="ECO:0000256" key="2">
    <source>
        <dbReference type="ARBA" id="ARBA00022448"/>
    </source>
</evidence>
<evidence type="ECO:0000313" key="10">
    <source>
        <dbReference type="Proteomes" id="UP000315995"/>
    </source>
</evidence>
<feature type="transmembrane region" description="Helical" evidence="7">
    <location>
        <begin position="362"/>
        <end position="381"/>
    </location>
</feature>
<feature type="transmembrane region" description="Helical" evidence="7">
    <location>
        <begin position="466"/>
        <end position="492"/>
    </location>
</feature>
<dbReference type="CDD" id="cd06261">
    <property type="entry name" value="TM_PBP2"/>
    <property type="match status" value="1"/>
</dbReference>
<dbReference type="InterPro" id="IPR035906">
    <property type="entry name" value="MetI-like_sf"/>
</dbReference>
<comment type="similarity">
    <text evidence="7">Belongs to the binding-protein-dependent transport system permease family.</text>
</comment>
<organism evidence="9 10">
    <name type="scientific">Persicimonas caeni</name>
    <dbReference type="NCBI Taxonomy" id="2292766"/>
    <lineage>
        <taxon>Bacteria</taxon>
        <taxon>Deltaproteobacteria</taxon>
        <taxon>Bradymonadales</taxon>
        <taxon>Bradymonadaceae</taxon>
        <taxon>Persicimonas</taxon>
    </lineage>
</organism>
<feature type="transmembrane region" description="Helical" evidence="7">
    <location>
        <begin position="424"/>
        <end position="446"/>
    </location>
</feature>
<comment type="subcellular location">
    <subcellularLocation>
        <location evidence="1 7">Cell membrane</location>
        <topology evidence="1 7">Multi-pass membrane protein</topology>
    </subcellularLocation>
</comment>
<keyword evidence="4 7" id="KW-0812">Transmembrane</keyword>
<feature type="domain" description="ABC transmembrane type-1" evidence="8">
    <location>
        <begin position="271"/>
        <end position="485"/>
    </location>
</feature>
<keyword evidence="3" id="KW-1003">Cell membrane</keyword>
<proteinExistence type="inferred from homology"/>
<keyword evidence="5 7" id="KW-1133">Transmembrane helix</keyword>
<dbReference type="InterPro" id="IPR000515">
    <property type="entry name" value="MetI-like"/>
</dbReference>